<reference evidence="6 7" key="1">
    <citation type="submission" date="2019-09" db="EMBL/GenBank/DDBJ databases">
        <title>Whole genome sequences of isolates from the Mars Exploration Rovers.</title>
        <authorList>
            <person name="Seuylemezian A."/>
            <person name="Vaishampayan P."/>
        </authorList>
    </citation>
    <scope>NUCLEOTIDE SEQUENCE [LARGE SCALE GENOMIC DNA]</scope>
    <source>
        <strain evidence="6 7">MER_TA_151</strain>
    </source>
</reference>
<dbReference type="RefSeq" id="WP_150442496.1">
    <property type="nucleotide sequence ID" value="NZ_VYKL01000045.1"/>
</dbReference>
<evidence type="ECO:0000313" key="6">
    <source>
        <dbReference type="EMBL" id="KAA9014569.1"/>
    </source>
</evidence>
<evidence type="ECO:0000256" key="2">
    <source>
        <dbReference type="ARBA" id="ARBA00008374"/>
    </source>
</evidence>
<evidence type="ECO:0000256" key="4">
    <source>
        <dbReference type="ARBA" id="ARBA00022705"/>
    </source>
</evidence>
<keyword evidence="7" id="KW-1185">Reference proteome</keyword>
<evidence type="ECO:0000256" key="3">
    <source>
        <dbReference type="ARBA" id="ARBA00019152"/>
    </source>
</evidence>
<dbReference type="OrthoDB" id="2405285at2"/>
<organism evidence="6 7">
    <name type="scientific">Niallia endozanthoxylica</name>
    <dbReference type="NCBI Taxonomy" id="2036016"/>
    <lineage>
        <taxon>Bacteria</taxon>
        <taxon>Bacillati</taxon>
        <taxon>Bacillota</taxon>
        <taxon>Bacilli</taxon>
        <taxon>Bacillales</taxon>
        <taxon>Bacillaceae</taxon>
        <taxon>Niallia</taxon>
    </lineage>
</organism>
<dbReference type="EMBL" id="VYKL01000045">
    <property type="protein sequence ID" value="KAA9014569.1"/>
    <property type="molecule type" value="Genomic_DNA"/>
</dbReference>
<dbReference type="Proteomes" id="UP000326671">
    <property type="component" value="Unassembled WGS sequence"/>
</dbReference>
<comment type="similarity">
    <text evidence="2">Belongs to the plasmid replication initiation factor family.</text>
</comment>
<feature type="domain" description="Replication initiation protein N-terminal" evidence="5">
    <location>
        <begin position="4"/>
        <end position="34"/>
    </location>
</feature>
<sequence length="97" mass="11346">MKYKNVRDFKIEFNPKRLNSNEEDYIKEKVLPLLRHVGFTRIDFAFDIEENLSDYIYYEGNSPKKVGKFIGKNGKLETMYIGSKESNNFKNVNIGGV</sequence>
<protein>
    <recommendedName>
        <fullName evidence="3">Replication initiation protein</fullName>
    </recommendedName>
</protein>
<evidence type="ECO:0000256" key="1">
    <source>
        <dbReference type="ARBA" id="ARBA00002548"/>
    </source>
</evidence>
<comment type="function">
    <text evidence="1">This protein is probably a specific topoisomerase involved in initiating replication. This protein is specifically required and may be rate-limiting for replication of the plasmid in vivo.</text>
</comment>
<evidence type="ECO:0000259" key="5">
    <source>
        <dbReference type="Pfam" id="PF22477"/>
    </source>
</evidence>
<accession>A0A5J5H1X1</accession>
<keyword evidence="4" id="KW-0235">DNA replication</keyword>
<dbReference type="AlphaFoldDB" id="A0A5J5H1X1"/>
<comment type="caution">
    <text evidence="6">The sequence shown here is derived from an EMBL/GenBank/DDBJ whole genome shotgun (WGS) entry which is preliminary data.</text>
</comment>
<name>A0A5J5H1X1_9BACI</name>
<dbReference type="InterPro" id="IPR054456">
    <property type="entry name" value="RepD-like_N"/>
</dbReference>
<proteinExistence type="inferred from homology"/>
<dbReference type="Pfam" id="PF22477">
    <property type="entry name" value="RepD-like_N"/>
    <property type="match status" value="1"/>
</dbReference>
<evidence type="ECO:0000313" key="7">
    <source>
        <dbReference type="Proteomes" id="UP000326671"/>
    </source>
</evidence>
<gene>
    <name evidence="6" type="ORF">F4V44_23790</name>
</gene>